<dbReference type="Proteomes" id="UP001148662">
    <property type="component" value="Unassembled WGS sequence"/>
</dbReference>
<comment type="caution">
    <text evidence="1">The sequence shown here is derived from an EMBL/GenBank/DDBJ whole genome shotgun (WGS) entry which is preliminary data.</text>
</comment>
<proteinExistence type="predicted"/>
<reference evidence="1" key="1">
    <citation type="submission" date="2022-07" db="EMBL/GenBank/DDBJ databases">
        <title>Genome Sequence of Phlebia brevispora.</title>
        <authorList>
            <person name="Buettner E."/>
        </authorList>
    </citation>
    <scope>NUCLEOTIDE SEQUENCE</scope>
    <source>
        <strain evidence="1">MPL23</strain>
    </source>
</reference>
<dbReference type="EMBL" id="JANHOG010001539">
    <property type="protein sequence ID" value="KAJ3535423.1"/>
    <property type="molecule type" value="Genomic_DNA"/>
</dbReference>
<gene>
    <name evidence="1" type="ORF">NM688_g6979</name>
</gene>
<organism evidence="1 2">
    <name type="scientific">Phlebia brevispora</name>
    <dbReference type="NCBI Taxonomy" id="194682"/>
    <lineage>
        <taxon>Eukaryota</taxon>
        <taxon>Fungi</taxon>
        <taxon>Dikarya</taxon>
        <taxon>Basidiomycota</taxon>
        <taxon>Agaricomycotina</taxon>
        <taxon>Agaricomycetes</taxon>
        <taxon>Polyporales</taxon>
        <taxon>Meruliaceae</taxon>
        <taxon>Phlebia</taxon>
    </lineage>
</organism>
<evidence type="ECO:0000313" key="1">
    <source>
        <dbReference type="EMBL" id="KAJ3535423.1"/>
    </source>
</evidence>
<name>A0ACC1SAI6_9APHY</name>
<keyword evidence="2" id="KW-1185">Reference proteome</keyword>
<sequence>MSPVLRQIAKASGQSANERYLLCSFRGLQSTFPRWRLDVRRVDALSITSSRSPTIIATCWTMSTLEEYVDRLSNLASSICTSASAAGRSTDNGQDPSSSAGPFTRAVLETPLGDLIRDIDESEIGLFTLVQPSTHSAAPTPQEDAPVQKAEIARVSLPVATPLRRPPPASSYRREDGQRPGDHEPEVYANAALKFLDRYQSIRHMPRYQEQAEHIIGELSAVRRSLSSLNEELKQAGSSSSSKSQLSPRSLAQEEERRIAATQARINELKERKEALLHKQQLPSST</sequence>
<evidence type="ECO:0000313" key="2">
    <source>
        <dbReference type="Proteomes" id="UP001148662"/>
    </source>
</evidence>
<accession>A0ACC1SAI6</accession>
<protein>
    <submittedName>
        <fullName evidence="1">Uncharacterized protein</fullName>
    </submittedName>
</protein>